<feature type="compositionally biased region" description="Acidic residues" evidence="1">
    <location>
        <begin position="14"/>
        <end position="35"/>
    </location>
</feature>
<evidence type="ECO:0000256" key="1">
    <source>
        <dbReference type="SAM" id="MobiDB-lite"/>
    </source>
</evidence>
<sequence length="92" mass="10430">MHALVPKSILFGMDIDDEEEDEAEEDDDEEEEEEIAPPPVSSKQKRNRAVEAATPERPSKNATFKTEESCEQTQGGQYIFEDQNQVGDSQER</sequence>
<evidence type="ECO:0000313" key="3">
    <source>
        <dbReference type="Proteomes" id="UP000521872"/>
    </source>
</evidence>
<dbReference type="EMBL" id="JAACJL010000060">
    <property type="protein sequence ID" value="KAF4609784.1"/>
    <property type="molecule type" value="Genomic_DNA"/>
</dbReference>
<feature type="compositionally biased region" description="Polar residues" evidence="1">
    <location>
        <begin position="71"/>
        <end position="92"/>
    </location>
</feature>
<dbReference type="AlphaFoldDB" id="A0A8H4QEU1"/>
<comment type="caution">
    <text evidence="2">The sequence shown here is derived from an EMBL/GenBank/DDBJ whole genome shotgun (WGS) entry which is preliminary data.</text>
</comment>
<organism evidence="2 3">
    <name type="scientific">Agrocybe pediades</name>
    <dbReference type="NCBI Taxonomy" id="84607"/>
    <lineage>
        <taxon>Eukaryota</taxon>
        <taxon>Fungi</taxon>
        <taxon>Dikarya</taxon>
        <taxon>Basidiomycota</taxon>
        <taxon>Agaricomycotina</taxon>
        <taxon>Agaricomycetes</taxon>
        <taxon>Agaricomycetidae</taxon>
        <taxon>Agaricales</taxon>
        <taxon>Agaricineae</taxon>
        <taxon>Strophariaceae</taxon>
        <taxon>Agrocybe</taxon>
    </lineage>
</organism>
<dbReference type="Proteomes" id="UP000521872">
    <property type="component" value="Unassembled WGS sequence"/>
</dbReference>
<protein>
    <submittedName>
        <fullName evidence="2">Uncharacterized protein</fullName>
    </submittedName>
</protein>
<gene>
    <name evidence="2" type="ORF">D9613_011930</name>
</gene>
<reference evidence="2 3" key="1">
    <citation type="submission" date="2019-12" db="EMBL/GenBank/DDBJ databases">
        <authorList>
            <person name="Floudas D."/>
            <person name="Bentzer J."/>
            <person name="Ahren D."/>
            <person name="Johansson T."/>
            <person name="Persson P."/>
            <person name="Tunlid A."/>
        </authorList>
    </citation>
    <scope>NUCLEOTIDE SEQUENCE [LARGE SCALE GENOMIC DNA]</scope>
    <source>
        <strain evidence="2 3">CBS 102.39</strain>
    </source>
</reference>
<keyword evidence="3" id="KW-1185">Reference proteome</keyword>
<feature type="region of interest" description="Disordered" evidence="1">
    <location>
        <begin position="1"/>
        <end position="92"/>
    </location>
</feature>
<evidence type="ECO:0000313" key="2">
    <source>
        <dbReference type="EMBL" id="KAF4609784.1"/>
    </source>
</evidence>
<proteinExistence type="predicted"/>
<name>A0A8H4QEU1_9AGAR</name>
<accession>A0A8H4QEU1</accession>